<dbReference type="Gene3D" id="3.40.50.261">
    <property type="entry name" value="Succinyl-CoA synthetase domains"/>
    <property type="match status" value="2"/>
</dbReference>
<dbReference type="InterPro" id="IPR036291">
    <property type="entry name" value="NAD(P)-bd_dom_sf"/>
</dbReference>
<dbReference type="Proteomes" id="UP000306145">
    <property type="component" value="Unassembled WGS sequence"/>
</dbReference>
<dbReference type="GO" id="GO:0005524">
    <property type="term" value="F:ATP binding"/>
    <property type="evidence" value="ECO:0007669"/>
    <property type="project" value="UniProtKB-UniRule"/>
</dbReference>
<dbReference type="Gene3D" id="3.30.470.20">
    <property type="entry name" value="ATP-grasp fold, B domain"/>
    <property type="match status" value="1"/>
</dbReference>
<dbReference type="AlphaFoldDB" id="A0A5C4QYL4"/>
<dbReference type="SMART" id="SM00881">
    <property type="entry name" value="CoA_binding"/>
    <property type="match status" value="1"/>
</dbReference>
<evidence type="ECO:0000313" key="4">
    <source>
        <dbReference type="EMBL" id="TNH31125.1"/>
    </source>
</evidence>
<dbReference type="Pfam" id="PF13607">
    <property type="entry name" value="Succ_CoA_lig"/>
    <property type="match status" value="1"/>
</dbReference>
<dbReference type="PROSITE" id="PS50975">
    <property type="entry name" value="ATP_GRASP"/>
    <property type="match status" value="1"/>
</dbReference>
<proteinExistence type="predicted"/>
<dbReference type="PANTHER" id="PTHR42793:SF1">
    <property type="entry name" value="PEPTIDYL-LYSINE N-ACETYLTRANSFERASE PATZ"/>
    <property type="match status" value="1"/>
</dbReference>
<keyword evidence="5" id="KW-1185">Reference proteome</keyword>
<dbReference type="Gene3D" id="3.40.50.720">
    <property type="entry name" value="NAD(P)-binding Rossmann-like Domain"/>
    <property type="match status" value="1"/>
</dbReference>
<keyword evidence="4" id="KW-0808">Transferase</keyword>
<evidence type="ECO:0000259" key="2">
    <source>
        <dbReference type="PROSITE" id="PS50975"/>
    </source>
</evidence>
<evidence type="ECO:0000313" key="5">
    <source>
        <dbReference type="Proteomes" id="UP000306145"/>
    </source>
</evidence>
<dbReference type="Pfam" id="PF00583">
    <property type="entry name" value="Acetyltransf_1"/>
    <property type="match status" value="1"/>
</dbReference>
<name>A0A5C4QYL4_9ACTN</name>
<protein>
    <submittedName>
        <fullName evidence="4">GNAT family N-acetyltransferase</fullName>
    </submittedName>
</protein>
<dbReference type="InterPro" id="IPR000182">
    <property type="entry name" value="GNAT_dom"/>
</dbReference>
<keyword evidence="1" id="KW-0067">ATP-binding</keyword>
<dbReference type="PANTHER" id="PTHR42793">
    <property type="entry name" value="COA BINDING DOMAIN CONTAINING PROTEIN"/>
    <property type="match status" value="1"/>
</dbReference>
<dbReference type="PROSITE" id="PS51186">
    <property type="entry name" value="GNAT"/>
    <property type="match status" value="1"/>
</dbReference>
<keyword evidence="1" id="KW-0547">Nucleotide-binding</keyword>
<dbReference type="SUPFAM" id="SSF51735">
    <property type="entry name" value="NAD(P)-binding Rossmann-fold domains"/>
    <property type="match status" value="1"/>
</dbReference>
<dbReference type="InterPro" id="IPR016102">
    <property type="entry name" value="Succinyl-CoA_synth-like"/>
</dbReference>
<comment type="caution">
    <text evidence="4">The sequence shown here is derived from an EMBL/GenBank/DDBJ whole genome shotgun (WGS) entry which is preliminary data.</text>
</comment>
<dbReference type="Gene3D" id="3.40.630.30">
    <property type="match status" value="1"/>
</dbReference>
<evidence type="ECO:0000259" key="3">
    <source>
        <dbReference type="PROSITE" id="PS51186"/>
    </source>
</evidence>
<sequence>MFRRPTVTATAASTPATSTTVTTDAAAAARELAGVDALTADGGIVRIRPVQPADRPELTALYGRAGIDSLRMRFFVAPGPAMIASEIDRLCRRALPRHEAFVAEQAGTVVGVASYERGSAAERRAEFAVFVDEKQRGRGVGTLLLEHLAAAARAQGVDELVGEVLPGNSRMLKVARDLTSGLQSRLDHGVVDVALTTGADEAAQLAVDERERIAERASLRPLLAPTSIAVVGAGRRPGGIGHETLQALREYGFTGDLYAVNPHATAIAGVPAYPSFAHLPAPVDLAVIAVPAEAVAGVVAEAGAAGVRAAVVLGSGFGEAGAQGRARQAEMVRLARAHGIRLVGPNCLGIVNTDPAVRLNASFTPAAPFRGGLAVASQSGAVGIALLDLTARAGCGVSTFVSLGNKADVSGNDLLAYWFDDPATTAVALYLESFGNPRKFARTVRALARRKPVLAVKSGRSTAGARAGASHTAAAAAPDVAVEALFAQAGVVRVDHLGDLMDAARMLTGQPLPAGERLAVVGNAGGVNVLAADAAEAAGLRVPSLSPGLRERLAGVAPDAAGHDSPLDLGAAATPAAFAKTVEALAVSGEVDSLLVVVAATRTNDVPATLAAITPVVDAHPGLTVAAVVIGLPAAQPTFGERRTPIFDLPERAVRALGHATRYAAWRREPLGARPALPDVDTAAVRTAVAQGLVAGAGWQPYERAAAILAGYGIPLVTSVTAGSKDDAVLAAQRIGYPVVLKSADPDLVHKSDTGAVQLNLVDAAAVRAAYRAVTAAGGTECGALVQPMVRGQVELVAGVVHDPLFGSLVMAGLGGVHTDLLGDRTFRLVPMTDRDAERMWRSLRAAPLLTGYRGAPPVDTAAIENLLLRLGRLAEEVPEVAELDLNPVLVGPDGALAVDAKLRLAPVGAEPDPVLRQLRQPE</sequence>
<dbReference type="GO" id="GO:0046872">
    <property type="term" value="F:metal ion binding"/>
    <property type="evidence" value="ECO:0007669"/>
    <property type="project" value="InterPro"/>
</dbReference>
<organism evidence="4 5">
    <name type="scientific">Micromonospora orduensis</name>
    <dbReference type="NCBI Taxonomy" id="1420891"/>
    <lineage>
        <taxon>Bacteria</taxon>
        <taxon>Bacillati</taxon>
        <taxon>Actinomycetota</taxon>
        <taxon>Actinomycetes</taxon>
        <taxon>Micromonosporales</taxon>
        <taxon>Micromonosporaceae</taxon>
        <taxon>Micromonospora</taxon>
    </lineage>
</organism>
<gene>
    <name evidence="4" type="ORF">FHG89_03965</name>
</gene>
<dbReference type="CDD" id="cd04301">
    <property type="entry name" value="NAT_SF"/>
    <property type="match status" value="1"/>
</dbReference>
<feature type="domain" description="ATP-grasp" evidence="2">
    <location>
        <begin position="706"/>
        <end position="907"/>
    </location>
</feature>
<dbReference type="SUPFAM" id="SSF56059">
    <property type="entry name" value="Glutathione synthetase ATP-binding domain-like"/>
    <property type="match status" value="1"/>
</dbReference>
<dbReference type="SUPFAM" id="SSF55729">
    <property type="entry name" value="Acyl-CoA N-acyltransferases (Nat)"/>
    <property type="match status" value="1"/>
</dbReference>
<dbReference type="Pfam" id="PF13380">
    <property type="entry name" value="CoA_binding_2"/>
    <property type="match status" value="1"/>
</dbReference>
<accession>A0A5C4QYL4</accession>
<dbReference type="Pfam" id="PF13549">
    <property type="entry name" value="ATP-grasp_5"/>
    <property type="match status" value="1"/>
</dbReference>
<dbReference type="InterPro" id="IPR032875">
    <property type="entry name" value="Succ_CoA_lig_flav_dom"/>
</dbReference>
<dbReference type="SUPFAM" id="SSF52210">
    <property type="entry name" value="Succinyl-CoA synthetase domains"/>
    <property type="match status" value="2"/>
</dbReference>
<evidence type="ECO:0000256" key="1">
    <source>
        <dbReference type="PROSITE-ProRule" id="PRU00409"/>
    </source>
</evidence>
<dbReference type="InterPro" id="IPR016181">
    <property type="entry name" value="Acyl_CoA_acyltransferase"/>
</dbReference>
<feature type="domain" description="N-acetyltransferase" evidence="3">
    <location>
        <begin position="45"/>
        <end position="198"/>
    </location>
</feature>
<dbReference type="OrthoDB" id="190266at2"/>
<dbReference type="GO" id="GO:0016747">
    <property type="term" value="F:acyltransferase activity, transferring groups other than amino-acyl groups"/>
    <property type="evidence" value="ECO:0007669"/>
    <property type="project" value="InterPro"/>
</dbReference>
<dbReference type="InterPro" id="IPR011761">
    <property type="entry name" value="ATP-grasp"/>
</dbReference>
<dbReference type="Gene3D" id="3.30.1490.20">
    <property type="entry name" value="ATP-grasp fold, A domain"/>
    <property type="match status" value="1"/>
</dbReference>
<reference evidence="4 5" key="1">
    <citation type="submission" date="2019-06" db="EMBL/GenBank/DDBJ databases">
        <title>Micromonospora ordensis sp. nov., isolated from deep marine sediment.</title>
        <authorList>
            <person name="Veyisoglu A."/>
            <person name="Carro L."/>
            <person name="Klenk H.-P."/>
            <person name="Sahin N."/>
        </authorList>
    </citation>
    <scope>NUCLEOTIDE SEQUENCE [LARGE SCALE GENOMIC DNA]</scope>
    <source>
        <strain evidence="4 5">S2509</strain>
    </source>
</reference>
<dbReference type="InterPro" id="IPR003781">
    <property type="entry name" value="CoA-bd"/>
</dbReference>
<dbReference type="EMBL" id="VDFY01000086">
    <property type="protein sequence ID" value="TNH31125.1"/>
    <property type="molecule type" value="Genomic_DNA"/>
</dbReference>
<dbReference type="InterPro" id="IPR013815">
    <property type="entry name" value="ATP_grasp_subdomain_1"/>
</dbReference>